<evidence type="ECO:0000256" key="6">
    <source>
        <dbReference type="ARBA" id="ARBA00022840"/>
    </source>
</evidence>
<evidence type="ECO:0000256" key="1">
    <source>
        <dbReference type="ARBA" id="ARBA00004496"/>
    </source>
</evidence>
<evidence type="ECO:0000256" key="7">
    <source>
        <dbReference type="ARBA" id="ARBA00022917"/>
    </source>
</evidence>
<dbReference type="InterPro" id="IPR001412">
    <property type="entry name" value="aa-tRNA-synth_I_CS"/>
</dbReference>
<comment type="subunit">
    <text evidence="10">Monomer.</text>
</comment>
<protein>
    <recommendedName>
        <fullName evidence="10">Arginine--tRNA ligase</fullName>
        <ecNumber evidence="10">6.1.1.19</ecNumber>
    </recommendedName>
    <alternativeName>
        <fullName evidence="10">Arginyl-tRNA synthetase</fullName>
        <shortName evidence="10">ArgRS</shortName>
    </alternativeName>
</protein>
<dbReference type="CDD" id="cd00671">
    <property type="entry name" value="ArgRS_core"/>
    <property type="match status" value="1"/>
</dbReference>
<evidence type="ECO:0000256" key="5">
    <source>
        <dbReference type="ARBA" id="ARBA00022741"/>
    </source>
</evidence>
<name>A0AA46DXN3_9FUSO</name>
<evidence type="ECO:0000259" key="13">
    <source>
        <dbReference type="SMART" id="SM01016"/>
    </source>
</evidence>
<keyword evidence="15" id="KW-1185">Reference proteome</keyword>
<dbReference type="PROSITE" id="PS00178">
    <property type="entry name" value="AA_TRNA_LIGASE_I"/>
    <property type="match status" value="1"/>
</dbReference>
<keyword evidence="6 10" id="KW-0067">ATP-binding</keyword>
<gene>
    <name evidence="10" type="primary">argS</name>
    <name evidence="14" type="ORF">EV215_1649</name>
</gene>
<feature type="short sequence motif" description="'HIGH' region" evidence="10">
    <location>
        <begin position="123"/>
        <end position="133"/>
    </location>
</feature>
<keyword evidence="3 10" id="KW-0963">Cytoplasm</keyword>
<dbReference type="GO" id="GO:0005524">
    <property type="term" value="F:ATP binding"/>
    <property type="evidence" value="ECO:0007669"/>
    <property type="project" value="UniProtKB-UniRule"/>
</dbReference>
<dbReference type="EC" id="6.1.1.19" evidence="10"/>
<accession>A0AA46DXN3</accession>
<dbReference type="FunFam" id="3.40.50.620:FF:000116">
    <property type="entry name" value="Arginine--tRNA ligase"/>
    <property type="match status" value="1"/>
</dbReference>
<keyword evidence="4 10" id="KW-0436">Ligase</keyword>
<comment type="subcellular location">
    <subcellularLocation>
        <location evidence="1 10">Cytoplasm</location>
    </subcellularLocation>
</comment>
<dbReference type="GO" id="GO:0004814">
    <property type="term" value="F:arginine-tRNA ligase activity"/>
    <property type="evidence" value="ECO:0007669"/>
    <property type="project" value="UniProtKB-UniRule"/>
</dbReference>
<comment type="similarity">
    <text evidence="2 10 11">Belongs to the class-I aminoacyl-tRNA synthetase family.</text>
</comment>
<dbReference type="Pfam" id="PF05746">
    <property type="entry name" value="DALR_1"/>
    <property type="match status" value="1"/>
</dbReference>
<dbReference type="FunFam" id="1.10.730.10:FF:000008">
    <property type="entry name" value="Arginine--tRNA ligase"/>
    <property type="match status" value="1"/>
</dbReference>
<evidence type="ECO:0000256" key="8">
    <source>
        <dbReference type="ARBA" id="ARBA00023146"/>
    </source>
</evidence>
<sequence length="570" mass="66858">MTLLEKKIESYLLDAIKETFKNIEIDEVNIQPSNNEKFGDYQTNFAMVNSKKIGDNPRKIAEKLINNIKKNEIFEKIEIAGPGFINIFIRIDYLAEELKKIGEKIEFQFLDTAGDVVIDYSSPNIAKRMHIGHLRSTVIGDSIKRIYKFLGYNVIADNHIGDWGTQFGKLIVGYKNWLNKENYKKNPIEELERIYVEFSKKSEENESLEDLAREELKKLQQGDKEARNLWKEFIKVSLEEYERIYKRMNIEFDTYYGESFYHDIMPLIIEELKEKNIAKEDEGALVVFFDENKNLHPCIVQKKDGAYLYSTSDLATIKYRRENYNLNKIIYVTDERQQDHFRQIFEITNMLDWKDEKHHIWFGIMRFADGIFSTRKGNVIKLNDLLDESVERAYKIVSEKNPSLNEDEKRNIAEVVGIGAVKYADLSQNRTSPIIFEWDKILSFEGNTSPYLQYSYARIKSIMRNANENNIKIDYNKKLIFTENSEINLIKFVYQFPRIVMLAATTFKPNLLADYIFELSKKFNTFYNAAPILKSENKDIINSRLILCDKVSFIIKEGLNLLGISTVDRM</sequence>
<evidence type="ECO:0000256" key="3">
    <source>
        <dbReference type="ARBA" id="ARBA00022490"/>
    </source>
</evidence>
<dbReference type="InterPro" id="IPR009080">
    <property type="entry name" value="tRNAsynth_Ia_anticodon-bd"/>
</dbReference>
<reference evidence="14 15" key="1">
    <citation type="submission" date="2019-03" db="EMBL/GenBank/DDBJ databases">
        <title>Genomic Encyclopedia of Type Strains, Phase IV (KMG-IV): sequencing the most valuable type-strain genomes for metagenomic binning, comparative biology and taxonomic classification.</title>
        <authorList>
            <person name="Goeker M."/>
        </authorList>
    </citation>
    <scope>NUCLEOTIDE SEQUENCE [LARGE SCALE GENOMIC DNA]</scope>
    <source>
        <strain evidence="14 15">DSM 100055</strain>
    </source>
</reference>
<dbReference type="GO" id="GO:0006420">
    <property type="term" value="P:arginyl-tRNA aminoacylation"/>
    <property type="evidence" value="ECO:0007669"/>
    <property type="project" value="UniProtKB-UniRule"/>
</dbReference>
<evidence type="ECO:0000313" key="14">
    <source>
        <dbReference type="EMBL" id="TDT68582.1"/>
    </source>
</evidence>
<proteinExistence type="inferred from homology"/>
<dbReference type="InterPro" id="IPR008909">
    <property type="entry name" value="DALR_anticod-bd"/>
</dbReference>
<dbReference type="GO" id="GO:0005737">
    <property type="term" value="C:cytoplasm"/>
    <property type="evidence" value="ECO:0007669"/>
    <property type="project" value="UniProtKB-SubCell"/>
</dbReference>
<dbReference type="InterPro" id="IPR035684">
    <property type="entry name" value="ArgRS_core"/>
</dbReference>
<dbReference type="PANTHER" id="PTHR11956">
    <property type="entry name" value="ARGINYL-TRNA SYNTHETASE"/>
    <property type="match status" value="1"/>
</dbReference>
<dbReference type="SUPFAM" id="SSF47323">
    <property type="entry name" value="Anticodon-binding domain of a subclass of class I aminoacyl-tRNA synthetases"/>
    <property type="match status" value="1"/>
</dbReference>
<evidence type="ECO:0000259" key="12">
    <source>
        <dbReference type="SMART" id="SM00836"/>
    </source>
</evidence>
<organism evidence="14 15">
    <name type="scientific">Hypnocyclicus thermotrophus</name>
    <dbReference type="NCBI Taxonomy" id="1627895"/>
    <lineage>
        <taxon>Bacteria</taxon>
        <taxon>Fusobacteriati</taxon>
        <taxon>Fusobacteriota</taxon>
        <taxon>Fusobacteriia</taxon>
        <taxon>Fusobacteriales</taxon>
        <taxon>Fusobacteriaceae</taxon>
        <taxon>Hypnocyclicus</taxon>
    </lineage>
</organism>
<dbReference type="EMBL" id="SOBG01000007">
    <property type="protein sequence ID" value="TDT68582.1"/>
    <property type="molecule type" value="Genomic_DNA"/>
</dbReference>
<dbReference type="HAMAP" id="MF_00123">
    <property type="entry name" value="Arg_tRNA_synth"/>
    <property type="match status" value="1"/>
</dbReference>
<dbReference type="SUPFAM" id="SSF55190">
    <property type="entry name" value="Arginyl-tRNA synthetase (ArgRS), N-terminal 'additional' domain"/>
    <property type="match status" value="1"/>
</dbReference>
<dbReference type="Proteomes" id="UP000294678">
    <property type="component" value="Unassembled WGS sequence"/>
</dbReference>
<dbReference type="RefSeq" id="WP_134113516.1">
    <property type="nucleotide sequence ID" value="NZ_SOBG01000007.1"/>
</dbReference>
<feature type="domain" description="Arginyl tRNA synthetase N-terminal" evidence="13">
    <location>
        <begin position="6"/>
        <end position="89"/>
    </location>
</feature>
<dbReference type="PRINTS" id="PR01038">
    <property type="entry name" value="TRNASYNTHARG"/>
</dbReference>
<dbReference type="NCBIfam" id="TIGR00456">
    <property type="entry name" value="argS"/>
    <property type="match status" value="1"/>
</dbReference>
<evidence type="ECO:0000256" key="10">
    <source>
        <dbReference type="HAMAP-Rule" id="MF_00123"/>
    </source>
</evidence>
<evidence type="ECO:0000256" key="2">
    <source>
        <dbReference type="ARBA" id="ARBA00005594"/>
    </source>
</evidence>
<keyword evidence="5 10" id="KW-0547">Nucleotide-binding</keyword>
<dbReference type="InterPro" id="IPR036695">
    <property type="entry name" value="Arg-tRNA-synth_N_sf"/>
</dbReference>
<dbReference type="Pfam" id="PF03485">
    <property type="entry name" value="Arg_tRNA_synt_N"/>
    <property type="match status" value="1"/>
</dbReference>
<dbReference type="InterPro" id="IPR001278">
    <property type="entry name" value="Arg-tRNA-ligase"/>
</dbReference>
<dbReference type="SUPFAM" id="SSF52374">
    <property type="entry name" value="Nucleotidylyl transferase"/>
    <property type="match status" value="1"/>
</dbReference>
<dbReference type="FunFam" id="3.30.1360.70:FF:000002">
    <property type="entry name" value="arginine--tRNA ligase, cytoplasmic"/>
    <property type="match status" value="1"/>
</dbReference>
<dbReference type="SMART" id="SM01016">
    <property type="entry name" value="Arg_tRNA_synt_N"/>
    <property type="match status" value="1"/>
</dbReference>
<dbReference type="InterPro" id="IPR005148">
    <property type="entry name" value="Arg-tRNA-synth_N"/>
</dbReference>
<dbReference type="Gene3D" id="3.30.1360.70">
    <property type="entry name" value="Arginyl tRNA synthetase N-terminal domain"/>
    <property type="match status" value="1"/>
</dbReference>
<dbReference type="PANTHER" id="PTHR11956:SF5">
    <property type="entry name" value="ARGININE--TRNA LIGASE, CYTOPLASMIC"/>
    <property type="match status" value="1"/>
</dbReference>
<feature type="domain" description="DALR anticodon binding" evidence="12">
    <location>
        <begin position="452"/>
        <end position="570"/>
    </location>
</feature>
<dbReference type="Gene3D" id="3.40.50.620">
    <property type="entry name" value="HUPs"/>
    <property type="match status" value="1"/>
</dbReference>
<dbReference type="Gene3D" id="1.10.730.10">
    <property type="entry name" value="Isoleucyl-tRNA Synthetase, Domain 1"/>
    <property type="match status" value="1"/>
</dbReference>
<evidence type="ECO:0000256" key="4">
    <source>
        <dbReference type="ARBA" id="ARBA00022598"/>
    </source>
</evidence>
<evidence type="ECO:0000313" key="15">
    <source>
        <dbReference type="Proteomes" id="UP000294678"/>
    </source>
</evidence>
<dbReference type="CDD" id="cd07956">
    <property type="entry name" value="Anticodon_Ia_Arg"/>
    <property type="match status" value="1"/>
</dbReference>
<dbReference type="AlphaFoldDB" id="A0AA46DXN3"/>
<dbReference type="Pfam" id="PF00750">
    <property type="entry name" value="tRNA-synt_1d"/>
    <property type="match status" value="1"/>
</dbReference>
<keyword evidence="7 10" id="KW-0648">Protein biosynthesis</keyword>
<evidence type="ECO:0000256" key="9">
    <source>
        <dbReference type="ARBA" id="ARBA00049339"/>
    </source>
</evidence>
<comment type="catalytic activity">
    <reaction evidence="9 10">
        <text>tRNA(Arg) + L-arginine + ATP = L-arginyl-tRNA(Arg) + AMP + diphosphate</text>
        <dbReference type="Rhea" id="RHEA:20301"/>
        <dbReference type="Rhea" id="RHEA-COMP:9658"/>
        <dbReference type="Rhea" id="RHEA-COMP:9673"/>
        <dbReference type="ChEBI" id="CHEBI:30616"/>
        <dbReference type="ChEBI" id="CHEBI:32682"/>
        <dbReference type="ChEBI" id="CHEBI:33019"/>
        <dbReference type="ChEBI" id="CHEBI:78442"/>
        <dbReference type="ChEBI" id="CHEBI:78513"/>
        <dbReference type="ChEBI" id="CHEBI:456215"/>
        <dbReference type="EC" id="6.1.1.19"/>
    </reaction>
</comment>
<dbReference type="InterPro" id="IPR014729">
    <property type="entry name" value="Rossmann-like_a/b/a_fold"/>
</dbReference>
<evidence type="ECO:0000256" key="11">
    <source>
        <dbReference type="RuleBase" id="RU363038"/>
    </source>
</evidence>
<comment type="caution">
    <text evidence="14">The sequence shown here is derived from an EMBL/GenBank/DDBJ whole genome shotgun (WGS) entry which is preliminary data.</text>
</comment>
<dbReference type="SMART" id="SM00836">
    <property type="entry name" value="DALR_1"/>
    <property type="match status" value="1"/>
</dbReference>
<keyword evidence="8 10" id="KW-0030">Aminoacyl-tRNA synthetase</keyword>